<comment type="caution">
    <text evidence="6">The sequence shown here is derived from an EMBL/GenBank/DDBJ whole genome shotgun (WGS) entry which is preliminary data.</text>
</comment>
<dbReference type="GO" id="GO:0043709">
    <property type="term" value="P:cell adhesion involved in single-species biofilm formation"/>
    <property type="evidence" value="ECO:0007669"/>
    <property type="project" value="TreeGrafter"/>
</dbReference>
<dbReference type="InterPro" id="IPR036937">
    <property type="entry name" value="Adhesion_dom_fimbrial_sf"/>
</dbReference>
<comment type="similarity">
    <text evidence="2">Belongs to the fimbrial protein family.</text>
</comment>
<dbReference type="EMBL" id="QJKC01000012">
    <property type="protein sequence ID" value="PXX44662.1"/>
    <property type="molecule type" value="Genomic_DNA"/>
</dbReference>
<keyword evidence="3 5" id="KW-0732">Signal</keyword>
<dbReference type="PANTHER" id="PTHR33420">
    <property type="entry name" value="FIMBRIAL SUBUNIT ELFA-RELATED"/>
    <property type="match status" value="1"/>
</dbReference>
<dbReference type="PANTHER" id="PTHR33420:SF3">
    <property type="entry name" value="FIMBRIAL SUBUNIT ELFA"/>
    <property type="match status" value="1"/>
</dbReference>
<dbReference type="RefSeq" id="WP_059285325.1">
    <property type="nucleotide sequence ID" value="NZ_LNQU01000022.1"/>
</dbReference>
<evidence type="ECO:0000256" key="5">
    <source>
        <dbReference type="SAM" id="SignalP"/>
    </source>
</evidence>
<dbReference type="InterPro" id="IPR050263">
    <property type="entry name" value="Bact_Fimbrial_Adh_Pro"/>
</dbReference>
<dbReference type="OrthoDB" id="8590685at2"/>
<evidence type="ECO:0000256" key="2">
    <source>
        <dbReference type="ARBA" id="ARBA00006671"/>
    </source>
</evidence>
<keyword evidence="4" id="KW-0281">Fimbrium</keyword>
<evidence type="ECO:0000256" key="1">
    <source>
        <dbReference type="ARBA" id="ARBA00004561"/>
    </source>
</evidence>
<gene>
    <name evidence="6" type="ORF">DFR38_11285</name>
</gene>
<proteinExistence type="inferred from homology"/>
<evidence type="ECO:0000256" key="4">
    <source>
        <dbReference type="ARBA" id="ARBA00023263"/>
    </source>
</evidence>
<feature type="chain" id="PRO_5016444930" evidence="5">
    <location>
        <begin position="24"/>
        <end position="180"/>
    </location>
</feature>
<keyword evidence="7" id="KW-1185">Reference proteome</keyword>
<feature type="signal peptide" evidence="5">
    <location>
        <begin position="1"/>
        <end position="23"/>
    </location>
</feature>
<evidence type="ECO:0000256" key="3">
    <source>
        <dbReference type="ARBA" id="ARBA00022729"/>
    </source>
</evidence>
<dbReference type="Proteomes" id="UP000248395">
    <property type="component" value="Unassembled WGS sequence"/>
</dbReference>
<sequence>MKKLLTTASTALLLAGLAAQAQAADGTITFNGNVTAQSCTPTVAGGTANGTVTLPTVSAKSLASAGVTAGTTQFSIALSGCSAAATQAATWFEAGSNVDPASGRLINTGTATKVDVALYNSTGTTPIAVGQGNGSLGSSGTAVPITNNAATMNFNARYYATGAATAGSVVASVNYTIQYQ</sequence>
<evidence type="ECO:0000313" key="7">
    <source>
        <dbReference type="Proteomes" id="UP000248395"/>
    </source>
</evidence>
<name>A0A318JAX8_9NEIS</name>
<comment type="subcellular location">
    <subcellularLocation>
        <location evidence="1">Fimbrium</location>
    </subcellularLocation>
</comment>
<dbReference type="GO" id="GO:0009289">
    <property type="term" value="C:pilus"/>
    <property type="evidence" value="ECO:0007669"/>
    <property type="project" value="UniProtKB-SubCell"/>
</dbReference>
<evidence type="ECO:0000313" key="6">
    <source>
        <dbReference type="EMBL" id="PXX44662.1"/>
    </source>
</evidence>
<dbReference type="InterPro" id="IPR039458">
    <property type="entry name" value="FimA-like"/>
</dbReference>
<protein>
    <submittedName>
        <fullName evidence="6">Major type 1 subunit fimbrin (Pilin)</fullName>
    </submittedName>
</protein>
<dbReference type="Pfam" id="PF16970">
    <property type="entry name" value="FimA"/>
    <property type="match status" value="1"/>
</dbReference>
<organism evidence="6 7">
    <name type="scientific">Aquitalea magnusonii</name>
    <dbReference type="NCBI Taxonomy" id="332411"/>
    <lineage>
        <taxon>Bacteria</taxon>
        <taxon>Pseudomonadati</taxon>
        <taxon>Pseudomonadota</taxon>
        <taxon>Betaproteobacteria</taxon>
        <taxon>Neisseriales</taxon>
        <taxon>Chromobacteriaceae</taxon>
        <taxon>Aquitalea</taxon>
    </lineage>
</organism>
<dbReference type="AlphaFoldDB" id="A0A318JAX8"/>
<reference evidence="6 7" key="1">
    <citation type="submission" date="2018-05" db="EMBL/GenBank/DDBJ databases">
        <title>Genomic Encyclopedia of Type Strains, Phase IV (KMG-IV): sequencing the most valuable type-strain genomes for metagenomic binning, comparative biology and taxonomic classification.</title>
        <authorList>
            <person name="Goeker M."/>
        </authorList>
    </citation>
    <scope>NUCLEOTIDE SEQUENCE [LARGE SCALE GENOMIC DNA]</scope>
    <source>
        <strain evidence="6 7">DSM 25134</strain>
    </source>
</reference>
<dbReference type="Gene3D" id="2.60.40.1090">
    <property type="entry name" value="Fimbrial-type adhesion domain"/>
    <property type="match status" value="1"/>
</dbReference>
<accession>A0A318JAX8</accession>
<dbReference type="SUPFAM" id="SSF49401">
    <property type="entry name" value="Bacterial adhesins"/>
    <property type="match status" value="1"/>
</dbReference>
<dbReference type="InterPro" id="IPR008966">
    <property type="entry name" value="Adhesion_dom_sf"/>
</dbReference>